<evidence type="ECO:0000313" key="6">
    <source>
        <dbReference type="EMBL" id="KAK7108549.1"/>
    </source>
</evidence>
<evidence type="ECO:0000256" key="2">
    <source>
        <dbReference type="ARBA" id="ARBA00022801"/>
    </source>
</evidence>
<dbReference type="InterPro" id="IPR002772">
    <property type="entry name" value="Glyco_hydro_3_C"/>
</dbReference>
<evidence type="ECO:0000256" key="3">
    <source>
        <dbReference type="ARBA" id="ARBA00023295"/>
    </source>
</evidence>
<dbReference type="Proteomes" id="UP001374579">
    <property type="component" value="Unassembled WGS sequence"/>
</dbReference>
<keyword evidence="2" id="KW-0378">Hydrolase</keyword>
<sequence length="755" mass="82289">MGRNSSLWFFSAILIAGVGDVLCNSIRDADGDDYPFRNVSLPWDVRVDDIVKRLTLEEMQLQMARGGAGKIGGPAPAISRLGIGPYEWDTECLRGDVRAPDNATAFPQALGLAAAFSYDLLFRVAEATGVEVRGKHNDFVKQGNYGGHTGASCFSPVINIMRDSRWGRNQETYGEDPYLSGIYATAYVKGLQGNDPRYVRASAGCKHFDVHGGPENIPANRGSFDAEVSEEDWRMTHLPAFKRCVEAGTYNLMCSYNRINGVPACANKKLLTDITRGEWGFKGYVVSDEGAIENVISQHHYLNNSVDTVAACVNAGCNLELSGNLKTPVYFSLVDAVKQGKVTEDKVRESVRPLFYTRMRLGEFDPPEMNPYSKLSSAEVETAEHKALAVEAAMKSFVLLKNNGILPLKGKPYSKIGVVGPFANTTQITGDYYPIAPDSVKTTALQALTTLAQNVQFAQGCDQVNAKCVQYDSQSVIKAVAGTDVNFVLLGTGQISEGEGHDRADTELPGLQKQLLQDVLANTKNTSVVLLLFNAGPVNISFVDQDPRVAAILECFFPAQATGEAIGHVLLNDVTGAVPAGRLPYTWPMLASQLPPMVNYSMQGRTYRYFEGEPLYPFGYGLSYTTFQYSDLSYTSAISAGQPLSVSLTVTNTGSMDADEVVQVYIQWKDASLPAPKIQLAWFNRVTIAAGQKSQLSFEVEARTMALWINDGWFVKPGTMEIFAGGQQPNVKRTVPSNVLTGAFTVTGTKYLGRY</sequence>
<organism evidence="6 7">
    <name type="scientific">Littorina saxatilis</name>
    <dbReference type="NCBI Taxonomy" id="31220"/>
    <lineage>
        <taxon>Eukaryota</taxon>
        <taxon>Metazoa</taxon>
        <taxon>Spiralia</taxon>
        <taxon>Lophotrochozoa</taxon>
        <taxon>Mollusca</taxon>
        <taxon>Gastropoda</taxon>
        <taxon>Caenogastropoda</taxon>
        <taxon>Littorinimorpha</taxon>
        <taxon>Littorinoidea</taxon>
        <taxon>Littorinidae</taxon>
        <taxon>Littorina</taxon>
    </lineage>
</organism>
<accession>A0AAN9BP03</accession>
<dbReference type="PANTHER" id="PTHR42721:SF42">
    <property type="entry name" value="FIBRONECTIN TYPE III-LIKE DOMAIN-CONTAINING PROTEIN"/>
    <property type="match status" value="1"/>
</dbReference>
<dbReference type="Gene3D" id="3.20.20.300">
    <property type="entry name" value="Glycoside hydrolase, family 3, N-terminal domain"/>
    <property type="match status" value="1"/>
</dbReference>
<keyword evidence="3" id="KW-0326">Glycosidase</keyword>
<dbReference type="InterPro" id="IPR036881">
    <property type="entry name" value="Glyco_hydro_3_C_sf"/>
</dbReference>
<dbReference type="PRINTS" id="PR00133">
    <property type="entry name" value="GLHYDRLASE3"/>
</dbReference>
<protein>
    <recommendedName>
        <fullName evidence="5">Fibronectin type III-like domain-containing protein</fullName>
    </recommendedName>
</protein>
<proteinExistence type="predicted"/>
<dbReference type="Pfam" id="PF01915">
    <property type="entry name" value="Glyco_hydro_3_C"/>
    <property type="match status" value="1"/>
</dbReference>
<dbReference type="PANTHER" id="PTHR42721">
    <property type="entry name" value="SUGAR HYDROLASE-RELATED"/>
    <property type="match status" value="1"/>
</dbReference>
<feature type="domain" description="Fibronectin type III-like" evidence="5">
    <location>
        <begin position="660"/>
        <end position="728"/>
    </location>
</feature>
<dbReference type="InterPro" id="IPR044993">
    <property type="entry name" value="BXL"/>
</dbReference>
<keyword evidence="1 4" id="KW-0732">Signal</keyword>
<dbReference type="SUPFAM" id="SSF52279">
    <property type="entry name" value="Beta-D-glucan exohydrolase, C-terminal domain"/>
    <property type="match status" value="1"/>
</dbReference>
<evidence type="ECO:0000259" key="5">
    <source>
        <dbReference type="SMART" id="SM01217"/>
    </source>
</evidence>
<dbReference type="Gene3D" id="2.60.40.10">
    <property type="entry name" value="Immunoglobulins"/>
    <property type="match status" value="1"/>
</dbReference>
<evidence type="ECO:0000313" key="7">
    <source>
        <dbReference type="Proteomes" id="UP001374579"/>
    </source>
</evidence>
<comment type="caution">
    <text evidence="6">The sequence shown here is derived from an EMBL/GenBank/DDBJ whole genome shotgun (WGS) entry which is preliminary data.</text>
</comment>
<gene>
    <name evidence="6" type="ORF">V1264_016279</name>
</gene>
<dbReference type="GO" id="GO:0031222">
    <property type="term" value="P:arabinan catabolic process"/>
    <property type="evidence" value="ECO:0007669"/>
    <property type="project" value="TreeGrafter"/>
</dbReference>
<dbReference type="GO" id="GO:0045493">
    <property type="term" value="P:xylan catabolic process"/>
    <property type="evidence" value="ECO:0007669"/>
    <property type="project" value="InterPro"/>
</dbReference>
<dbReference type="InterPro" id="IPR001764">
    <property type="entry name" value="Glyco_hydro_3_N"/>
</dbReference>
<name>A0AAN9BP03_9CAEN</name>
<dbReference type="Pfam" id="PF14310">
    <property type="entry name" value="Fn3-like"/>
    <property type="match status" value="1"/>
</dbReference>
<dbReference type="EMBL" id="JBAMIC010000004">
    <property type="protein sequence ID" value="KAK7108549.1"/>
    <property type="molecule type" value="Genomic_DNA"/>
</dbReference>
<keyword evidence="7" id="KW-1185">Reference proteome</keyword>
<dbReference type="AlphaFoldDB" id="A0AAN9BP03"/>
<reference evidence="6 7" key="1">
    <citation type="submission" date="2024-02" db="EMBL/GenBank/DDBJ databases">
        <title>Chromosome-scale genome assembly of the rough periwinkle Littorina saxatilis.</title>
        <authorList>
            <person name="De Jode A."/>
            <person name="Faria R."/>
            <person name="Formenti G."/>
            <person name="Sims Y."/>
            <person name="Smith T.P."/>
            <person name="Tracey A."/>
            <person name="Wood J.M.D."/>
            <person name="Zagrodzka Z.B."/>
            <person name="Johannesson K."/>
            <person name="Butlin R.K."/>
            <person name="Leder E.H."/>
        </authorList>
    </citation>
    <scope>NUCLEOTIDE SEQUENCE [LARGE SCALE GENOMIC DNA]</scope>
    <source>
        <strain evidence="6">Snail1</strain>
        <tissue evidence="6">Muscle</tissue>
    </source>
</reference>
<feature type="signal peptide" evidence="4">
    <location>
        <begin position="1"/>
        <end position="23"/>
    </location>
</feature>
<dbReference type="GO" id="GO:0009044">
    <property type="term" value="F:xylan 1,4-beta-xylosidase activity"/>
    <property type="evidence" value="ECO:0007669"/>
    <property type="project" value="InterPro"/>
</dbReference>
<dbReference type="SMART" id="SM01217">
    <property type="entry name" value="Fn3_like"/>
    <property type="match status" value="1"/>
</dbReference>
<dbReference type="SUPFAM" id="SSF51445">
    <property type="entry name" value="(Trans)glycosidases"/>
    <property type="match status" value="1"/>
</dbReference>
<dbReference type="InterPro" id="IPR036962">
    <property type="entry name" value="Glyco_hydro_3_N_sf"/>
</dbReference>
<dbReference type="Pfam" id="PF00933">
    <property type="entry name" value="Glyco_hydro_3"/>
    <property type="match status" value="1"/>
</dbReference>
<dbReference type="Gene3D" id="3.40.50.1700">
    <property type="entry name" value="Glycoside hydrolase family 3 C-terminal domain"/>
    <property type="match status" value="1"/>
</dbReference>
<feature type="chain" id="PRO_5043037076" description="Fibronectin type III-like domain-containing protein" evidence="4">
    <location>
        <begin position="24"/>
        <end position="755"/>
    </location>
</feature>
<evidence type="ECO:0000256" key="1">
    <source>
        <dbReference type="ARBA" id="ARBA00022729"/>
    </source>
</evidence>
<dbReference type="GO" id="GO:0046556">
    <property type="term" value="F:alpha-L-arabinofuranosidase activity"/>
    <property type="evidence" value="ECO:0007669"/>
    <property type="project" value="TreeGrafter"/>
</dbReference>
<dbReference type="InterPro" id="IPR013783">
    <property type="entry name" value="Ig-like_fold"/>
</dbReference>
<dbReference type="InterPro" id="IPR017853">
    <property type="entry name" value="GH"/>
</dbReference>
<evidence type="ECO:0000256" key="4">
    <source>
        <dbReference type="SAM" id="SignalP"/>
    </source>
</evidence>
<dbReference type="InterPro" id="IPR026891">
    <property type="entry name" value="Fn3-like"/>
</dbReference>